<organism evidence="2 3">
    <name type="scientific">Immundisolibacter cernigliae</name>
    <dbReference type="NCBI Taxonomy" id="1810504"/>
    <lineage>
        <taxon>Bacteria</taxon>
        <taxon>Pseudomonadati</taxon>
        <taxon>Pseudomonadota</taxon>
        <taxon>Gammaproteobacteria</taxon>
        <taxon>Immundisolibacterales</taxon>
        <taxon>Immundisolibacteraceae</taxon>
        <taxon>Immundisolibacter</taxon>
    </lineage>
</organism>
<dbReference type="PANTHER" id="PTHR43575">
    <property type="entry name" value="PROTEIN ABCI7, CHLOROPLASTIC"/>
    <property type="match status" value="1"/>
</dbReference>
<dbReference type="Proteomes" id="UP000092952">
    <property type="component" value="Chromosome"/>
</dbReference>
<evidence type="ECO:0000259" key="1">
    <source>
        <dbReference type="Pfam" id="PF01458"/>
    </source>
</evidence>
<proteinExistence type="predicted"/>
<feature type="domain" description="SUF system FeS cluster assembly SufBD core" evidence="1">
    <location>
        <begin position="4"/>
        <end position="230"/>
    </location>
</feature>
<dbReference type="RefSeq" id="WP_158513218.1">
    <property type="nucleotide sequence ID" value="NZ_CP014671.1"/>
</dbReference>
<dbReference type="AlphaFoldDB" id="A0A1B1YX04"/>
<protein>
    <recommendedName>
        <fullName evidence="1">SUF system FeS cluster assembly SufBD core domain-containing protein</fullName>
    </recommendedName>
</protein>
<dbReference type="NCBIfam" id="TIGR01981">
    <property type="entry name" value="sufD"/>
    <property type="match status" value="1"/>
</dbReference>
<name>A0A1B1YX04_9GAMM</name>
<dbReference type="EMBL" id="CP014671">
    <property type="protein sequence ID" value="ANX05289.1"/>
    <property type="molecule type" value="Genomic_DNA"/>
</dbReference>
<dbReference type="InterPro" id="IPR037284">
    <property type="entry name" value="SUF_FeS_clus_asmbl_SufBD_sf"/>
</dbReference>
<dbReference type="SUPFAM" id="SSF101960">
    <property type="entry name" value="Stabilizer of iron transporter SufD"/>
    <property type="match status" value="1"/>
</dbReference>
<sequence length="257" mass="27595">MAQSSAHLRLLIELGEHSEALVVEHYLGAGTDAYHVNVLAQATLAPGARLRHVKLLTEGPAAIHIGDFRVRVGRDARFESHALAAGGGLVRQDIDVKLDEAGGECSLRGLYTAGTSEHVDFHTRIEHIAPHCRSEETYKGLIGGTGRAVFNGRVHVHPGADKTDSAMTCANLLLSNRAEVDAKPELEIYADDVKCSHGATVGQLDEAQVFYLRSRGIAEAAARELLMTAFARDALGDLDVRLQDAVAALIDARLPQL</sequence>
<dbReference type="InParanoid" id="A0A1B1YX04"/>
<evidence type="ECO:0000313" key="3">
    <source>
        <dbReference type="Proteomes" id="UP000092952"/>
    </source>
</evidence>
<dbReference type="STRING" id="1810504.PG2T_14595"/>
<keyword evidence="3" id="KW-1185">Reference proteome</keyword>
<dbReference type="InterPro" id="IPR000825">
    <property type="entry name" value="SUF_FeS_clus_asmbl_SufBD_core"/>
</dbReference>
<dbReference type="GO" id="GO:0016226">
    <property type="term" value="P:iron-sulfur cluster assembly"/>
    <property type="evidence" value="ECO:0007669"/>
    <property type="project" value="InterPro"/>
</dbReference>
<dbReference type="KEGG" id="gbi:PG2T_14595"/>
<dbReference type="OrthoDB" id="9768262at2"/>
<dbReference type="Pfam" id="PF01458">
    <property type="entry name" value="SUFBD_core"/>
    <property type="match status" value="1"/>
</dbReference>
<dbReference type="PANTHER" id="PTHR43575:SF1">
    <property type="entry name" value="PROTEIN ABCI7, CHLOROPLASTIC"/>
    <property type="match status" value="1"/>
</dbReference>
<evidence type="ECO:0000313" key="2">
    <source>
        <dbReference type="EMBL" id="ANX05289.1"/>
    </source>
</evidence>
<dbReference type="FunCoup" id="A0A1B1YX04">
    <property type="interactions" value="374"/>
</dbReference>
<accession>A0A1B1YX04</accession>
<dbReference type="InterPro" id="IPR055346">
    <property type="entry name" value="Fe-S_cluster_assembly_SufBD"/>
</dbReference>
<dbReference type="InterPro" id="IPR011542">
    <property type="entry name" value="SUF_FeS_clus_asmbl_SufD"/>
</dbReference>
<gene>
    <name evidence="2" type="ORF">PG2T_14595</name>
</gene>
<reference evidence="3" key="1">
    <citation type="submission" date="2016-03" db="EMBL/GenBank/DDBJ databases">
        <title>Complete genome sequence of Solimmundus cernigliae, representing a novel lineage of polycyclic aromatic hydrocarbon degraders within the Gammaproteobacteria.</title>
        <authorList>
            <person name="Singleton D.R."/>
            <person name="Dickey A.N."/>
            <person name="Scholl E.H."/>
            <person name="Wright F.A."/>
            <person name="Aitken M.D."/>
        </authorList>
    </citation>
    <scope>NUCLEOTIDE SEQUENCE [LARGE SCALE GENOMIC DNA]</scope>
    <source>
        <strain evidence="3">TR3.2</strain>
    </source>
</reference>